<gene>
    <name evidence="1" type="ORF">SAMN05660337_2538</name>
</gene>
<evidence type="ECO:0000313" key="1">
    <source>
        <dbReference type="EMBL" id="SDL22973.1"/>
    </source>
</evidence>
<sequence>MSSDKNVLIFEKYPSRETLHEIEESNPDIMIDLSACDEPIDDSWNEFSNLIYGAHIQIDCLDNMELYDSFKIPNAQILKISFTRSNPFSNDQKPHSNWNDFLQGHSFKKFIFQNTPSWEPEDIYTFVRIFADTRSEKTQIQIQKKNSRHLGKRKNNEIQSYFLEQFKNYPVFEII</sequence>
<dbReference type="AlphaFoldDB" id="A0A1G9IDQ6"/>
<accession>A0A1G9IDQ6</accession>
<protein>
    <submittedName>
        <fullName evidence="1">Uncharacterized protein</fullName>
    </submittedName>
</protein>
<keyword evidence="2" id="KW-1185">Reference proteome</keyword>
<dbReference type="STRING" id="246191.SAMN05660337_2538"/>
<dbReference type="Proteomes" id="UP000199053">
    <property type="component" value="Unassembled WGS sequence"/>
</dbReference>
<reference evidence="2" key="1">
    <citation type="submission" date="2016-10" db="EMBL/GenBank/DDBJ databases">
        <authorList>
            <person name="Varghese N."/>
            <person name="Submissions S."/>
        </authorList>
    </citation>
    <scope>NUCLEOTIDE SEQUENCE [LARGE SCALE GENOMIC DNA]</scope>
    <source>
        <strain evidence="2">DSM 16995</strain>
    </source>
</reference>
<evidence type="ECO:0000313" key="2">
    <source>
        <dbReference type="Proteomes" id="UP000199053"/>
    </source>
</evidence>
<name>A0A1G9IDQ6_9BACT</name>
<proteinExistence type="predicted"/>
<dbReference type="RefSeq" id="WP_092161596.1">
    <property type="nucleotide sequence ID" value="NZ_FNGA01000003.1"/>
</dbReference>
<dbReference type="EMBL" id="FNGA01000003">
    <property type="protein sequence ID" value="SDL22973.1"/>
    <property type="molecule type" value="Genomic_DNA"/>
</dbReference>
<organism evidence="1 2">
    <name type="scientific">Maridesulfovibrio ferrireducens</name>
    <dbReference type="NCBI Taxonomy" id="246191"/>
    <lineage>
        <taxon>Bacteria</taxon>
        <taxon>Pseudomonadati</taxon>
        <taxon>Thermodesulfobacteriota</taxon>
        <taxon>Desulfovibrionia</taxon>
        <taxon>Desulfovibrionales</taxon>
        <taxon>Desulfovibrionaceae</taxon>
        <taxon>Maridesulfovibrio</taxon>
    </lineage>
</organism>